<proteinExistence type="predicted"/>
<protein>
    <recommendedName>
        <fullName evidence="3">FYVE-type domain-containing protein</fullName>
    </recommendedName>
</protein>
<dbReference type="EMBL" id="JAGDFL010000240">
    <property type="protein sequence ID" value="KAG7394861.1"/>
    <property type="molecule type" value="Genomic_DNA"/>
</dbReference>
<dbReference type="OrthoDB" id="155810at2759"/>
<dbReference type="InterPro" id="IPR052727">
    <property type="entry name" value="Rab4/Rab5_effector"/>
</dbReference>
<evidence type="ECO:0008006" key="3">
    <source>
        <dbReference type="Google" id="ProtNLM"/>
    </source>
</evidence>
<dbReference type="PANTHER" id="PTHR13510">
    <property type="entry name" value="FYVE-FINGER-CONTAINING RAB5 EFFECTOR PROTEIN RABENOSYN-5-RELATED"/>
    <property type="match status" value="1"/>
</dbReference>
<dbReference type="AlphaFoldDB" id="A0A8T1WNT2"/>
<name>A0A8T1WNT2_9STRA</name>
<accession>A0A8T1WNT2</accession>
<dbReference type="PANTHER" id="PTHR13510:SF44">
    <property type="entry name" value="RABENOSYN-5"/>
    <property type="match status" value="1"/>
</dbReference>
<dbReference type="Proteomes" id="UP000693981">
    <property type="component" value="Unassembled WGS sequence"/>
</dbReference>
<organism evidence="1 2">
    <name type="scientific">Phytophthora boehmeriae</name>
    <dbReference type="NCBI Taxonomy" id="109152"/>
    <lineage>
        <taxon>Eukaryota</taxon>
        <taxon>Sar</taxon>
        <taxon>Stramenopiles</taxon>
        <taxon>Oomycota</taxon>
        <taxon>Peronosporomycetes</taxon>
        <taxon>Peronosporales</taxon>
        <taxon>Peronosporaceae</taxon>
        <taxon>Phytophthora</taxon>
    </lineage>
</organism>
<evidence type="ECO:0000313" key="1">
    <source>
        <dbReference type="EMBL" id="KAG7394861.1"/>
    </source>
</evidence>
<gene>
    <name evidence="1" type="ORF">PHYBOEH_004597</name>
</gene>
<reference evidence="1" key="1">
    <citation type="submission" date="2021-02" db="EMBL/GenBank/DDBJ databases">
        <authorList>
            <person name="Palmer J.M."/>
        </authorList>
    </citation>
    <scope>NUCLEOTIDE SEQUENCE</scope>
    <source>
        <strain evidence="1">SCRP23</strain>
    </source>
</reference>
<keyword evidence="2" id="KW-1185">Reference proteome</keyword>
<evidence type="ECO:0000313" key="2">
    <source>
        <dbReference type="Proteomes" id="UP000693981"/>
    </source>
</evidence>
<comment type="caution">
    <text evidence="1">The sequence shown here is derived from an EMBL/GenBank/DDBJ whole genome shotgun (WGS) entry which is preliminary data.</text>
</comment>
<sequence length="445" mass="49722">MAPFTTQLEGSMTFSATLSASMIARHRPTQDVHVEPPLLNSSPPSTLILSSEEADSLEHLAYSVMQQALTDYLHFRDVRKRRLHDEQWKEVRRQDNLVAFKERESWRQQHQTLCTPDGRLEPVLCKTSIPTLLVLGALQGTLDDEMYGMHMDNSNSAKLRSSYIHDQLNDFRVLSRIRTANKNDPFRFCGVTWADLGNNGYGPFARKRDYCVVTSMGVTTTKHGERVGYYVIHSVDVGSTMGSGRGTQLAFGFGLNAAASENRKYVRAKTSMCWLKCELPNGSVELYMQGFLAPMGNIPEFAVVNSALNMAMSLAQTSDTAYSKKIRWMLHDSARSTRRRLVSSSDEECVGQCKSHFSGGMRKKRGLGCCIVCRALVCNTCRTTRKVTVDVGTDSVVQQTRCCICLLCMGHAKQTSATVFATREMAQIRARSNRAVSTETAEYIL</sequence>